<keyword evidence="1" id="KW-0677">Repeat</keyword>
<dbReference type="PATRIC" id="fig|1359175.3.peg.1191"/>
<evidence type="ECO:0000256" key="2">
    <source>
        <dbReference type="ARBA" id="ARBA00023043"/>
    </source>
</evidence>
<evidence type="ECO:0000256" key="1">
    <source>
        <dbReference type="ARBA" id="ARBA00022737"/>
    </source>
</evidence>
<dbReference type="PANTHER" id="PTHR24171">
    <property type="entry name" value="ANKYRIN REPEAT DOMAIN-CONTAINING PROTEIN 39-RELATED"/>
    <property type="match status" value="1"/>
</dbReference>
<dbReference type="Pfam" id="PF12796">
    <property type="entry name" value="Ank_2"/>
    <property type="match status" value="1"/>
</dbReference>
<dbReference type="PANTHER" id="PTHR24171:SF8">
    <property type="entry name" value="BRCA1-ASSOCIATED RING DOMAIN PROTEIN 1"/>
    <property type="match status" value="1"/>
</dbReference>
<keyword evidence="2 3" id="KW-0040">ANK repeat</keyword>
<feature type="repeat" description="ANK" evidence="3">
    <location>
        <begin position="35"/>
        <end position="67"/>
    </location>
</feature>
<dbReference type="Gene3D" id="1.25.40.20">
    <property type="entry name" value="Ankyrin repeat-containing domain"/>
    <property type="match status" value="1"/>
</dbReference>
<dbReference type="SUPFAM" id="SSF48403">
    <property type="entry name" value="Ankyrin repeat"/>
    <property type="match status" value="1"/>
</dbReference>
<sequence length="84" mass="8891">MPNTNLHDAAKRGNKEEIIRMILEGNDVNLQDNLSHNTPLHTAAAGGHKDVVEVLLAHGSNVNLQNKHGSTPLHGAAAGGIRMS</sequence>
<dbReference type="EMBL" id="LAOA01000019">
    <property type="protein sequence ID" value="KJV76553.1"/>
    <property type="molecule type" value="Genomic_DNA"/>
</dbReference>
<dbReference type="AlphaFoldDB" id="A0A0F3P8E1"/>
<dbReference type="GO" id="GO:0085020">
    <property type="term" value="P:protein K6-linked ubiquitination"/>
    <property type="evidence" value="ECO:0007669"/>
    <property type="project" value="TreeGrafter"/>
</dbReference>
<dbReference type="RefSeq" id="WP_045916904.1">
    <property type="nucleotide sequence ID" value="NZ_LAOA01000019.1"/>
</dbReference>
<dbReference type="PROSITE" id="PS50297">
    <property type="entry name" value="ANK_REP_REGION"/>
    <property type="match status" value="1"/>
</dbReference>
<gene>
    <name evidence="4" type="ORF">OTSTA716_0730</name>
</gene>
<accession>A0A0F3P8E1</accession>
<evidence type="ECO:0000313" key="4">
    <source>
        <dbReference type="EMBL" id="KJV76553.1"/>
    </source>
</evidence>
<evidence type="ECO:0000313" key="5">
    <source>
        <dbReference type="Proteomes" id="UP000033671"/>
    </source>
</evidence>
<dbReference type="InterPro" id="IPR036770">
    <property type="entry name" value="Ankyrin_rpt-contain_sf"/>
</dbReference>
<dbReference type="SMART" id="SM00248">
    <property type="entry name" value="ANK"/>
    <property type="match status" value="2"/>
</dbReference>
<proteinExistence type="predicted"/>
<dbReference type="PRINTS" id="PR01415">
    <property type="entry name" value="ANKYRIN"/>
</dbReference>
<protein>
    <submittedName>
        <fullName evidence="4">Ankyrin repeat family protein</fullName>
    </submittedName>
</protein>
<reference evidence="4 5" key="1">
    <citation type="submission" date="2015-01" db="EMBL/GenBank/DDBJ databases">
        <title>Genome Sequencing of Rickettsiales.</title>
        <authorList>
            <person name="Daugherty S.C."/>
            <person name="Su Q."/>
            <person name="Abolude K."/>
            <person name="Beier-Sexton M."/>
            <person name="Carlyon J.A."/>
            <person name="Carter R."/>
            <person name="Day N.P."/>
            <person name="Dumler S.J."/>
            <person name="Dyachenko V."/>
            <person name="Godinez A."/>
            <person name="Kurtti T.J."/>
            <person name="Lichay M."/>
            <person name="Mullins K.E."/>
            <person name="Ott S."/>
            <person name="Pappas-Brown V."/>
            <person name="Paris D.H."/>
            <person name="Patel P."/>
            <person name="Richards A.L."/>
            <person name="Sadzewicz L."/>
            <person name="Sears K."/>
            <person name="Seidman D."/>
            <person name="Sengamalay N."/>
            <person name="Stenos J."/>
            <person name="Tallon L.J."/>
            <person name="Vincent G."/>
            <person name="Fraser C.M."/>
            <person name="Munderloh U."/>
            <person name="Dunning-Hotopp J.C."/>
        </authorList>
    </citation>
    <scope>NUCLEOTIDE SEQUENCE [LARGE SCALE GENOMIC DNA]</scope>
    <source>
        <strain evidence="4 5">TA716</strain>
    </source>
</reference>
<dbReference type="PROSITE" id="PS50088">
    <property type="entry name" value="ANK_REPEAT"/>
    <property type="match status" value="2"/>
</dbReference>
<evidence type="ECO:0000256" key="3">
    <source>
        <dbReference type="PROSITE-ProRule" id="PRU00023"/>
    </source>
</evidence>
<feature type="repeat" description="ANK" evidence="3">
    <location>
        <begin position="1"/>
        <end position="33"/>
    </location>
</feature>
<dbReference type="Proteomes" id="UP000033671">
    <property type="component" value="Unassembled WGS sequence"/>
</dbReference>
<organism evidence="4 5">
    <name type="scientific">Orientia tsutsugamushi str. TA716</name>
    <dbReference type="NCBI Taxonomy" id="1359175"/>
    <lineage>
        <taxon>Bacteria</taxon>
        <taxon>Pseudomonadati</taxon>
        <taxon>Pseudomonadota</taxon>
        <taxon>Alphaproteobacteria</taxon>
        <taxon>Rickettsiales</taxon>
        <taxon>Rickettsiaceae</taxon>
        <taxon>Rickettsieae</taxon>
        <taxon>Orientia</taxon>
    </lineage>
</organism>
<dbReference type="InterPro" id="IPR002110">
    <property type="entry name" value="Ankyrin_rpt"/>
</dbReference>
<name>A0A0F3P8E1_ORITS</name>
<comment type="caution">
    <text evidence="4">The sequence shown here is derived from an EMBL/GenBank/DDBJ whole genome shotgun (WGS) entry which is preliminary data.</text>
</comment>
<dbReference type="GO" id="GO:0004842">
    <property type="term" value="F:ubiquitin-protein transferase activity"/>
    <property type="evidence" value="ECO:0007669"/>
    <property type="project" value="TreeGrafter"/>
</dbReference>